<comment type="caution">
    <text evidence="2">The sequence shown here is derived from an EMBL/GenBank/DDBJ whole genome shotgun (WGS) entry which is preliminary data.</text>
</comment>
<accession>A0ABV0REQ9</accession>
<dbReference type="Proteomes" id="UP001434883">
    <property type="component" value="Unassembled WGS sequence"/>
</dbReference>
<gene>
    <name evidence="2" type="primary">DIP2B_2</name>
    <name evidence="2" type="ORF">XENOCAPTIV_020481</name>
</gene>
<evidence type="ECO:0000256" key="1">
    <source>
        <dbReference type="SAM" id="MobiDB-lite"/>
    </source>
</evidence>
<feature type="region of interest" description="Disordered" evidence="1">
    <location>
        <begin position="98"/>
        <end position="117"/>
    </location>
</feature>
<dbReference type="PANTHER" id="PTHR22754:SF38">
    <property type="entry name" value="DISCO-INTERACTING PROTEIN 2 HOMOLOG B"/>
    <property type="match status" value="1"/>
</dbReference>
<evidence type="ECO:0000313" key="2">
    <source>
        <dbReference type="EMBL" id="MEQ2205993.1"/>
    </source>
</evidence>
<dbReference type="Gene3D" id="3.30.300.30">
    <property type="match status" value="1"/>
</dbReference>
<name>A0ABV0REQ9_9TELE</name>
<proteinExistence type="predicted"/>
<keyword evidence="3" id="KW-1185">Reference proteome</keyword>
<evidence type="ECO:0000313" key="3">
    <source>
        <dbReference type="Proteomes" id="UP001434883"/>
    </source>
</evidence>
<dbReference type="InterPro" id="IPR045851">
    <property type="entry name" value="AMP-bd_C_sf"/>
</dbReference>
<reference evidence="2 3" key="1">
    <citation type="submission" date="2021-06" db="EMBL/GenBank/DDBJ databases">
        <authorList>
            <person name="Palmer J.M."/>
        </authorList>
    </citation>
    <scope>NUCLEOTIDE SEQUENCE [LARGE SCALE GENOMIC DNA]</scope>
    <source>
        <strain evidence="2 3">XC_2019</strain>
        <tissue evidence="2">Muscle</tissue>
    </source>
</reference>
<dbReference type="EMBL" id="JAHRIN010042451">
    <property type="protein sequence ID" value="MEQ2205993.1"/>
    <property type="molecule type" value="Genomic_DNA"/>
</dbReference>
<protein>
    <submittedName>
        <fullName evidence="2">Disco-interacting protein 2 B</fullName>
    </submittedName>
</protein>
<feature type="compositionally biased region" description="Basic and acidic residues" evidence="1">
    <location>
        <begin position="106"/>
        <end position="117"/>
    </location>
</feature>
<sequence length="117" mass="13131">MLMEFLLERFHLCGQDSWGLLAQQPTLPDKFDLVVWLPLQAIDSIHQVGLYCLALVPANTLPKTPLGGIHISDTKQFFLDGNLHPCNILMCPHTCVTNLPKPRQKQPGESDIRSTRS</sequence>
<dbReference type="PANTHER" id="PTHR22754">
    <property type="entry name" value="DISCO-INTERACTING PROTEIN 2 DIP2 -RELATED"/>
    <property type="match status" value="1"/>
</dbReference>
<organism evidence="2 3">
    <name type="scientific">Xenoophorus captivus</name>
    <dbReference type="NCBI Taxonomy" id="1517983"/>
    <lineage>
        <taxon>Eukaryota</taxon>
        <taxon>Metazoa</taxon>
        <taxon>Chordata</taxon>
        <taxon>Craniata</taxon>
        <taxon>Vertebrata</taxon>
        <taxon>Euteleostomi</taxon>
        <taxon>Actinopterygii</taxon>
        <taxon>Neopterygii</taxon>
        <taxon>Teleostei</taxon>
        <taxon>Neoteleostei</taxon>
        <taxon>Acanthomorphata</taxon>
        <taxon>Ovalentaria</taxon>
        <taxon>Atherinomorphae</taxon>
        <taxon>Cyprinodontiformes</taxon>
        <taxon>Goodeidae</taxon>
        <taxon>Xenoophorus</taxon>
    </lineage>
</organism>